<sequence>MSNSNQRGGNMQHSASTGNLTAEQIARGLSHAAKLKRLVINARAEKNLVREFFDNLRISRYRSVIYFWARIGAERHRLHFEELTERERIAIINAMLEMRELVNEFPRDILHDDAKLT</sequence>
<comment type="caution">
    <text evidence="1">The sequence shown here is derived from an EMBL/GenBank/DDBJ whole genome shotgun (WGS) entry which is preliminary data.</text>
</comment>
<evidence type="ECO:0000313" key="2">
    <source>
        <dbReference type="Proteomes" id="UP000321126"/>
    </source>
</evidence>
<gene>
    <name evidence="1" type="ORF">FOT62_13710</name>
</gene>
<evidence type="ECO:0000313" key="1">
    <source>
        <dbReference type="EMBL" id="TXE33227.1"/>
    </source>
</evidence>
<dbReference type="RefSeq" id="WP_147881776.1">
    <property type="nucleotide sequence ID" value="NZ_VOUQ01000007.1"/>
</dbReference>
<organism evidence="1 2">
    <name type="scientific">Serratia marcescens</name>
    <dbReference type="NCBI Taxonomy" id="615"/>
    <lineage>
        <taxon>Bacteria</taxon>
        <taxon>Pseudomonadati</taxon>
        <taxon>Pseudomonadota</taxon>
        <taxon>Gammaproteobacteria</taxon>
        <taxon>Enterobacterales</taxon>
        <taxon>Yersiniaceae</taxon>
        <taxon>Serratia</taxon>
    </lineage>
</organism>
<dbReference type="Proteomes" id="UP000321126">
    <property type="component" value="Unassembled WGS sequence"/>
</dbReference>
<dbReference type="EMBL" id="VOUQ01000007">
    <property type="protein sequence ID" value="TXE33227.1"/>
    <property type="molecule type" value="Genomic_DNA"/>
</dbReference>
<dbReference type="InterPro" id="IPR035232">
    <property type="entry name" value="DUF5347"/>
</dbReference>
<reference evidence="1 2" key="1">
    <citation type="submission" date="2019-07" db="EMBL/GenBank/DDBJ databases">
        <title>Serratia strains were isolated from fresh produce.</title>
        <authorList>
            <person name="Cho G.-S."/>
            <person name="Stein M."/>
            <person name="Lee W."/>
            <person name="Suh S.H."/>
            <person name="Franz C.M.A.P."/>
        </authorList>
    </citation>
    <scope>NUCLEOTIDE SEQUENCE [LARGE SCALE GENOMIC DNA]</scope>
    <source>
        <strain evidence="1 2">S16</strain>
    </source>
</reference>
<name>A0A5C7CBS1_SERMA</name>
<dbReference type="AlphaFoldDB" id="A0A5C7CBS1"/>
<proteinExistence type="predicted"/>
<protein>
    <submittedName>
        <fullName evidence="1">Uncharacterized protein</fullName>
    </submittedName>
</protein>
<dbReference type="Pfam" id="PF17282">
    <property type="entry name" value="DUF5347"/>
    <property type="match status" value="1"/>
</dbReference>
<accession>A0A5C7CBS1</accession>